<dbReference type="Gene3D" id="3.40.50.2300">
    <property type="match status" value="2"/>
</dbReference>
<proteinExistence type="predicted"/>
<dbReference type="SUPFAM" id="SSF47413">
    <property type="entry name" value="lambda repressor-like DNA-binding domains"/>
    <property type="match status" value="1"/>
</dbReference>
<dbReference type="OrthoDB" id="184082at2"/>
<dbReference type="SUPFAM" id="SSF53822">
    <property type="entry name" value="Periplasmic binding protein-like I"/>
    <property type="match status" value="1"/>
</dbReference>
<dbReference type="GO" id="GO:0003700">
    <property type="term" value="F:DNA-binding transcription factor activity"/>
    <property type="evidence" value="ECO:0007669"/>
    <property type="project" value="TreeGrafter"/>
</dbReference>
<dbReference type="Gene3D" id="1.10.260.40">
    <property type="entry name" value="lambda repressor-like DNA-binding domains"/>
    <property type="match status" value="1"/>
</dbReference>
<keyword evidence="6" id="KW-1185">Reference proteome</keyword>
<dbReference type="PROSITE" id="PS50932">
    <property type="entry name" value="HTH_LACI_2"/>
    <property type="match status" value="1"/>
</dbReference>
<evidence type="ECO:0000313" key="5">
    <source>
        <dbReference type="EMBL" id="TLD69817.1"/>
    </source>
</evidence>
<dbReference type="SMART" id="SM00354">
    <property type="entry name" value="HTH_LACI"/>
    <property type="match status" value="1"/>
</dbReference>
<dbReference type="Pfam" id="PF00356">
    <property type="entry name" value="LacI"/>
    <property type="match status" value="1"/>
</dbReference>
<feature type="domain" description="HTH lacI-type" evidence="4">
    <location>
        <begin position="6"/>
        <end position="60"/>
    </location>
</feature>
<dbReference type="AlphaFoldDB" id="A0A5R8KC58"/>
<keyword evidence="2" id="KW-0238">DNA-binding</keyword>
<reference evidence="5 6" key="1">
    <citation type="submission" date="2019-05" db="EMBL/GenBank/DDBJ databases">
        <title>Verrucobacter flavum gen. nov., sp. nov. a new member of the family Verrucomicrobiaceae.</title>
        <authorList>
            <person name="Szuroczki S."/>
            <person name="Abbaszade G."/>
            <person name="Szabo A."/>
            <person name="Felfoldi T."/>
            <person name="Schumann P."/>
            <person name="Boka K."/>
            <person name="Keki Z."/>
            <person name="Toumi M."/>
            <person name="Toth E."/>
        </authorList>
    </citation>
    <scope>NUCLEOTIDE SEQUENCE [LARGE SCALE GENOMIC DNA]</scope>
    <source>
        <strain evidence="5 6">MG-N-17</strain>
    </source>
</reference>
<dbReference type="CDD" id="cd01392">
    <property type="entry name" value="HTH_LacI"/>
    <property type="match status" value="1"/>
</dbReference>
<name>A0A5R8KC58_9BACT</name>
<keyword evidence="1" id="KW-0805">Transcription regulation</keyword>
<dbReference type="RefSeq" id="WP_138087275.1">
    <property type="nucleotide sequence ID" value="NZ_VAUV01000011.1"/>
</dbReference>
<evidence type="ECO:0000256" key="3">
    <source>
        <dbReference type="ARBA" id="ARBA00023163"/>
    </source>
</evidence>
<dbReference type="InterPro" id="IPR000843">
    <property type="entry name" value="HTH_LacI"/>
</dbReference>
<accession>A0A5R8KC58</accession>
<dbReference type="PANTHER" id="PTHR30146:SF109">
    <property type="entry name" value="HTH-TYPE TRANSCRIPTIONAL REGULATOR GALS"/>
    <property type="match status" value="1"/>
</dbReference>
<dbReference type="InterPro" id="IPR010982">
    <property type="entry name" value="Lambda_DNA-bd_dom_sf"/>
</dbReference>
<sequence length="360" mass="39913">MIEGGVRMQDVAGAVGVSAATVSRALKGDLRISEGLRERIKEMAVSMGYVPNPMVQALMAQRRRREGALGEKLALVTNDVHDAWRGKDVCQWYMDGIKTRAEQLGCQVEAFSLEEYGHDPARLCKVLRARGIRGVILGFSRDGEHPGWIDVREFCVVGLGTYFSGLQVDRVHLNGFHNVKLAIRQLRALGYKKPALVAPVHNNAVVGGQWSAAALDEQWQMPEHLRCPPFMAEGKVVNMTAFRDWFEEHRPDAMIAYKVRVIELLERLRLKVPEDVGVAHLFGTEEERRTMAGIDGNLFHVGGATVDLLLQKMMANERGFAEHPRDVMIAGTWRDGPTLKAAMVESRPGKKARAADLAAG</sequence>
<evidence type="ECO:0000313" key="6">
    <source>
        <dbReference type="Proteomes" id="UP000306196"/>
    </source>
</evidence>
<dbReference type="InterPro" id="IPR028082">
    <property type="entry name" value="Peripla_BP_I"/>
</dbReference>
<dbReference type="Proteomes" id="UP000306196">
    <property type="component" value="Unassembled WGS sequence"/>
</dbReference>
<dbReference type="PANTHER" id="PTHR30146">
    <property type="entry name" value="LACI-RELATED TRANSCRIPTIONAL REPRESSOR"/>
    <property type="match status" value="1"/>
</dbReference>
<protein>
    <submittedName>
        <fullName evidence="5">LacI family transcriptional regulator</fullName>
    </submittedName>
</protein>
<evidence type="ECO:0000256" key="2">
    <source>
        <dbReference type="ARBA" id="ARBA00023125"/>
    </source>
</evidence>
<evidence type="ECO:0000256" key="1">
    <source>
        <dbReference type="ARBA" id="ARBA00023015"/>
    </source>
</evidence>
<gene>
    <name evidence="5" type="ORF">FEM03_15960</name>
</gene>
<evidence type="ECO:0000259" key="4">
    <source>
        <dbReference type="PROSITE" id="PS50932"/>
    </source>
</evidence>
<dbReference type="EMBL" id="VAUV01000011">
    <property type="protein sequence ID" value="TLD69817.1"/>
    <property type="molecule type" value="Genomic_DNA"/>
</dbReference>
<dbReference type="PROSITE" id="PS00356">
    <property type="entry name" value="HTH_LACI_1"/>
    <property type="match status" value="1"/>
</dbReference>
<organism evidence="5 6">
    <name type="scientific">Phragmitibacter flavus</name>
    <dbReference type="NCBI Taxonomy" id="2576071"/>
    <lineage>
        <taxon>Bacteria</taxon>
        <taxon>Pseudomonadati</taxon>
        <taxon>Verrucomicrobiota</taxon>
        <taxon>Verrucomicrobiia</taxon>
        <taxon>Verrucomicrobiales</taxon>
        <taxon>Verrucomicrobiaceae</taxon>
        <taxon>Phragmitibacter</taxon>
    </lineage>
</organism>
<keyword evidence="3" id="KW-0804">Transcription</keyword>
<dbReference type="GO" id="GO:0000976">
    <property type="term" value="F:transcription cis-regulatory region binding"/>
    <property type="evidence" value="ECO:0007669"/>
    <property type="project" value="TreeGrafter"/>
</dbReference>
<comment type="caution">
    <text evidence="5">The sequence shown here is derived from an EMBL/GenBank/DDBJ whole genome shotgun (WGS) entry which is preliminary data.</text>
</comment>